<dbReference type="NCBIfam" id="NF003964">
    <property type="entry name" value="PRK05456.1"/>
    <property type="match status" value="1"/>
</dbReference>
<accession>K0B0M1</accession>
<evidence type="ECO:0000256" key="4">
    <source>
        <dbReference type="ARBA" id="ARBA00022670"/>
    </source>
</evidence>
<dbReference type="STRING" id="1128398.Curi_c16090"/>
<keyword evidence="7 8" id="KW-0915">Sodium</keyword>
<evidence type="ECO:0000313" key="10">
    <source>
        <dbReference type="Proteomes" id="UP000006094"/>
    </source>
</evidence>
<dbReference type="EC" id="3.4.25.2" evidence="8"/>
<feature type="active site" evidence="8">
    <location>
        <position position="5"/>
    </location>
</feature>
<dbReference type="RefSeq" id="WP_014967753.1">
    <property type="nucleotide sequence ID" value="NC_018664.1"/>
</dbReference>
<name>K0B0M1_GOTA9</name>
<feature type="binding site" evidence="8">
    <location>
        <position position="167"/>
    </location>
    <ligand>
        <name>Na(+)</name>
        <dbReference type="ChEBI" id="CHEBI:29101"/>
    </ligand>
</feature>
<keyword evidence="3 8" id="KW-0963">Cytoplasm</keyword>
<dbReference type="PANTHER" id="PTHR32194:SF0">
    <property type="entry name" value="ATP-DEPENDENT PROTEASE SUBUNIT HSLV"/>
    <property type="match status" value="1"/>
</dbReference>
<keyword evidence="10" id="KW-1185">Reference proteome</keyword>
<dbReference type="GO" id="GO:0051603">
    <property type="term" value="P:proteolysis involved in protein catabolic process"/>
    <property type="evidence" value="ECO:0007669"/>
    <property type="project" value="InterPro"/>
</dbReference>
<dbReference type="PIRSF" id="PIRSF039093">
    <property type="entry name" value="HslV"/>
    <property type="match status" value="1"/>
</dbReference>
<evidence type="ECO:0000256" key="7">
    <source>
        <dbReference type="ARBA" id="ARBA00023053"/>
    </source>
</evidence>
<dbReference type="KEGG" id="cad:Curi_c16090"/>
<keyword evidence="4 8" id="KW-0645">Protease</keyword>
<dbReference type="InterPro" id="IPR023333">
    <property type="entry name" value="Proteasome_suB-type"/>
</dbReference>
<dbReference type="CDD" id="cd01913">
    <property type="entry name" value="protease_HslV"/>
    <property type="match status" value="1"/>
</dbReference>
<dbReference type="PATRIC" id="fig|1128398.3.peg.1648"/>
<dbReference type="SUPFAM" id="SSF56235">
    <property type="entry name" value="N-terminal nucleophile aminohydrolases (Ntn hydrolases)"/>
    <property type="match status" value="1"/>
</dbReference>
<dbReference type="InterPro" id="IPR022281">
    <property type="entry name" value="ATP-dep_Prtase_HsIV_su"/>
</dbReference>
<dbReference type="Gene3D" id="3.60.20.10">
    <property type="entry name" value="Glutamine Phosphoribosylpyrophosphate, subunit 1, domain 1"/>
    <property type="match status" value="1"/>
</dbReference>
<dbReference type="GO" id="GO:0005839">
    <property type="term" value="C:proteasome core complex"/>
    <property type="evidence" value="ECO:0007669"/>
    <property type="project" value="InterPro"/>
</dbReference>
<comment type="subunit">
    <text evidence="8">A double ring-shaped homohexamer of HslV is capped on each side by a ring-shaped HslU homohexamer. The assembly of the HslU/HslV complex is dependent on binding of ATP.</text>
</comment>
<dbReference type="AlphaFoldDB" id="K0B0M1"/>
<dbReference type="HAMAP" id="MF_00248">
    <property type="entry name" value="HslV"/>
    <property type="match status" value="1"/>
</dbReference>
<evidence type="ECO:0000313" key="9">
    <source>
        <dbReference type="EMBL" id="AFS78617.1"/>
    </source>
</evidence>
<evidence type="ECO:0000256" key="8">
    <source>
        <dbReference type="HAMAP-Rule" id="MF_00248"/>
    </source>
</evidence>
<comment type="activity regulation">
    <text evidence="8">Allosterically activated by HslU binding.</text>
</comment>
<dbReference type="InterPro" id="IPR001353">
    <property type="entry name" value="Proteasome_sua/b"/>
</dbReference>
<sequence>MLKGTTIIAVKKGEKIAIAGDGQVTMGDKTVMKHTAKKVRKLYDGKVIIGFAGTVSDALTLADKLEEKLEQFGGNLRRAAVELARDWRRDRVMSKLEAMLIAANKEELLVVSGTGEVIEPDDGIVAIGSGGSYALAAGKALLNHSNLDIKDVAKESLLIASSICVYTNSNISIEEL</sequence>
<evidence type="ECO:0000256" key="1">
    <source>
        <dbReference type="ARBA" id="ARBA00004496"/>
    </source>
</evidence>
<dbReference type="GO" id="GO:0009376">
    <property type="term" value="C:HslUV protease complex"/>
    <property type="evidence" value="ECO:0007669"/>
    <property type="project" value="UniProtKB-UniRule"/>
</dbReference>
<comment type="similarity">
    <text evidence="2 8">Belongs to the peptidase T1B family. HslV subfamily.</text>
</comment>
<dbReference type="GO" id="GO:0046872">
    <property type="term" value="F:metal ion binding"/>
    <property type="evidence" value="ECO:0007669"/>
    <property type="project" value="UniProtKB-KW"/>
</dbReference>
<comment type="function">
    <text evidence="8">Protease subunit of a proteasome-like degradation complex believed to be a general protein degrading machinery.</text>
</comment>
<keyword evidence="8" id="KW-0021">Allosteric enzyme</keyword>
<evidence type="ECO:0000256" key="5">
    <source>
        <dbReference type="ARBA" id="ARBA00022723"/>
    </source>
</evidence>
<comment type="subcellular location">
    <subcellularLocation>
        <location evidence="1 8">Cytoplasm</location>
    </subcellularLocation>
</comment>
<dbReference type="Pfam" id="PF00227">
    <property type="entry name" value="Proteasome"/>
    <property type="match status" value="1"/>
</dbReference>
<keyword evidence="6 8" id="KW-0378">Hydrolase</keyword>
<gene>
    <name evidence="8 9" type="primary">hslV</name>
    <name evidence="9" type="ordered locus">Curi_c16090</name>
</gene>
<dbReference type="NCBIfam" id="TIGR03692">
    <property type="entry name" value="ATP_dep_HslV"/>
    <property type="match status" value="1"/>
</dbReference>
<reference evidence="9 10" key="1">
    <citation type="journal article" date="2012" name="PLoS ONE">
        <title>The purine-utilizing bacterium Clostridium acidurici 9a: a genome-guided metabolic reconsideration.</title>
        <authorList>
            <person name="Hartwich K."/>
            <person name="Poehlein A."/>
            <person name="Daniel R."/>
        </authorList>
    </citation>
    <scope>NUCLEOTIDE SEQUENCE [LARGE SCALE GENOMIC DNA]</scope>
    <source>
        <strain evidence="10">ATCC 7906 / DSM 604 / BCRC 14475 / CIP 104303 / KCTC 5404 / NCIMB 10678 / 9a</strain>
    </source>
</reference>
<dbReference type="HOGENOM" id="CLU_093872_1_1_9"/>
<dbReference type="GO" id="GO:0004298">
    <property type="term" value="F:threonine-type endopeptidase activity"/>
    <property type="evidence" value="ECO:0007669"/>
    <property type="project" value="UniProtKB-KW"/>
</dbReference>
<protein>
    <recommendedName>
        <fullName evidence="8">ATP-dependent protease subunit HslV</fullName>
        <ecNumber evidence="8">3.4.25.2</ecNumber>
    </recommendedName>
</protein>
<dbReference type="EMBL" id="CP003326">
    <property type="protein sequence ID" value="AFS78617.1"/>
    <property type="molecule type" value="Genomic_DNA"/>
</dbReference>
<organism evidence="9 10">
    <name type="scientific">Gottschalkia acidurici (strain ATCC 7906 / DSM 604 / BCRC 14475 / CIP 104303 / KCTC 5404 / NCIMB 10678 / 9a)</name>
    <name type="common">Clostridium acidurici</name>
    <dbReference type="NCBI Taxonomy" id="1128398"/>
    <lineage>
        <taxon>Bacteria</taxon>
        <taxon>Bacillati</taxon>
        <taxon>Bacillota</taxon>
        <taxon>Tissierellia</taxon>
        <taxon>Tissierellales</taxon>
        <taxon>Gottschalkiaceae</taxon>
        <taxon>Gottschalkia</taxon>
    </lineage>
</organism>
<dbReference type="InterPro" id="IPR029055">
    <property type="entry name" value="Ntn_hydrolases_N"/>
</dbReference>
<dbReference type="PANTHER" id="PTHR32194">
    <property type="entry name" value="METALLOPROTEASE TLDD"/>
    <property type="match status" value="1"/>
</dbReference>
<dbReference type="PROSITE" id="PS51476">
    <property type="entry name" value="PROTEASOME_BETA_2"/>
    <property type="match status" value="1"/>
</dbReference>
<dbReference type="eggNOG" id="COG5405">
    <property type="taxonomic scope" value="Bacteria"/>
</dbReference>
<keyword evidence="5 8" id="KW-0479">Metal-binding</keyword>
<keyword evidence="8" id="KW-0888">Threonine protease</keyword>
<feature type="binding site" evidence="8">
    <location>
        <position position="161"/>
    </location>
    <ligand>
        <name>Na(+)</name>
        <dbReference type="ChEBI" id="CHEBI:29101"/>
    </ligand>
</feature>
<comment type="catalytic activity">
    <reaction evidence="8">
        <text>ATP-dependent cleavage of peptide bonds with broad specificity.</text>
        <dbReference type="EC" id="3.4.25.2"/>
    </reaction>
</comment>
<feature type="binding site" evidence="8">
    <location>
        <position position="164"/>
    </location>
    <ligand>
        <name>Na(+)</name>
        <dbReference type="ChEBI" id="CHEBI:29101"/>
    </ligand>
</feature>
<evidence type="ECO:0000256" key="2">
    <source>
        <dbReference type="ARBA" id="ARBA00006053"/>
    </source>
</evidence>
<evidence type="ECO:0000256" key="6">
    <source>
        <dbReference type="ARBA" id="ARBA00022801"/>
    </source>
</evidence>
<dbReference type="Proteomes" id="UP000006094">
    <property type="component" value="Chromosome"/>
</dbReference>
<evidence type="ECO:0000256" key="3">
    <source>
        <dbReference type="ARBA" id="ARBA00022490"/>
    </source>
</evidence>
<dbReference type="OrthoDB" id="9804884at2"/>
<proteinExistence type="inferred from homology"/>